<sequence length="123" mass="14683">MSNSLVLSEKEEFIKNIQKWNYIDSQLKEVNEKTKKMRTLKNELGSHICSYWENNPSLKHKIGIGKNEIQMYSKKEYTTLSFTYIESKLKEIIQDENQVDFVIQYLKDKREITTTNELRKIVT</sequence>
<name>A0A6C0IMV0_9ZZZZ</name>
<evidence type="ECO:0000313" key="1">
    <source>
        <dbReference type="EMBL" id="QHT94322.1"/>
    </source>
</evidence>
<dbReference type="AlphaFoldDB" id="A0A6C0IMV0"/>
<dbReference type="EMBL" id="MN740218">
    <property type="protein sequence ID" value="QHT94322.1"/>
    <property type="molecule type" value="Genomic_DNA"/>
</dbReference>
<protein>
    <submittedName>
        <fullName evidence="1">Uncharacterized protein</fullName>
    </submittedName>
</protein>
<dbReference type="Pfam" id="PF19064">
    <property type="entry name" value="DUF5760"/>
    <property type="match status" value="1"/>
</dbReference>
<organism evidence="1">
    <name type="scientific">viral metagenome</name>
    <dbReference type="NCBI Taxonomy" id="1070528"/>
    <lineage>
        <taxon>unclassified sequences</taxon>
        <taxon>metagenomes</taxon>
        <taxon>organismal metagenomes</taxon>
    </lineage>
</organism>
<proteinExistence type="predicted"/>
<accession>A0A6C0IMV0</accession>
<dbReference type="InterPro" id="IPR043918">
    <property type="entry name" value="DUF5760"/>
</dbReference>
<reference evidence="1" key="1">
    <citation type="journal article" date="2020" name="Nature">
        <title>Giant virus diversity and host interactions through global metagenomics.</title>
        <authorList>
            <person name="Schulz F."/>
            <person name="Roux S."/>
            <person name="Paez-Espino D."/>
            <person name="Jungbluth S."/>
            <person name="Walsh D.A."/>
            <person name="Denef V.J."/>
            <person name="McMahon K.D."/>
            <person name="Konstantinidis K.T."/>
            <person name="Eloe-Fadrosh E.A."/>
            <person name="Kyrpides N.C."/>
            <person name="Woyke T."/>
        </authorList>
    </citation>
    <scope>NUCLEOTIDE SEQUENCE</scope>
    <source>
        <strain evidence="1">GVMAG-M-3300024258-28</strain>
    </source>
</reference>